<name>A0A0E4CVH5_9BACL</name>
<dbReference type="PANTHER" id="PTHR45527:SF1">
    <property type="entry name" value="FATTY ACID SYNTHASE"/>
    <property type="match status" value="1"/>
</dbReference>
<dbReference type="Pfam" id="PF00501">
    <property type="entry name" value="AMP-binding"/>
    <property type="match status" value="2"/>
</dbReference>
<dbReference type="GO" id="GO:0031177">
    <property type="term" value="F:phosphopantetheine binding"/>
    <property type="evidence" value="ECO:0007669"/>
    <property type="project" value="InterPro"/>
</dbReference>
<dbReference type="InterPro" id="IPR036736">
    <property type="entry name" value="ACP-like_sf"/>
</dbReference>
<dbReference type="InterPro" id="IPR009081">
    <property type="entry name" value="PP-bd_ACP"/>
</dbReference>
<dbReference type="Gene3D" id="3.40.50.980">
    <property type="match status" value="4"/>
</dbReference>
<evidence type="ECO:0000313" key="11">
    <source>
        <dbReference type="Proteomes" id="UP000033163"/>
    </source>
</evidence>
<dbReference type="InterPro" id="IPR020845">
    <property type="entry name" value="AMP-binding_CS"/>
</dbReference>
<feature type="region of interest" description="Disordered" evidence="8">
    <location>
        <begin position="805"/>
        <end position="825"/>
    </location>
</feature>
<dbReference type="InterPro" id="IPR006162">
    <property type="entry name" value="Ppantetheine_attach_site"/>
</dbReference>
<comment type="cofactor">
    <cofactor evidence="1">
        <name>pantetheine 4'-phosphate</name>
        <dbReference type="ChEBI" id="CHEBI:47942"/>
    </cofactor>
</comment>
<dbReference type="InterPro" id="IPR020806">
    <property type="entry name" value="PKS_PP-bd"/>
</dbReference>
<keyword evidence="5" id="KW-0677">Repeat</keyword>
<evidence type="ECO:0000256" key="3">
    <source>
        <dbReference type="ARBA" id="ARBA00022450"/>
    </source>
</evidence>
<dbReference type="FunFam" id="1.10.1200.10:FF:000005">
    <property type="entry name" value="Nonribosomal peptide synthetase 1"/>
    <property type="match status" value="2"/>
</dbReference>
<dbReference type="NCBIfam" id="TIGR01733">
    <property type="entry name" value="AA-adenyl-dom"/>
    <property type="match status" value="2"/>
</dbReference>
<dbReference type="Gene3D" id="2.30.38.10">
    <property type="entry name" value="Luciferase, Domain 3"/>
    <property type="match status" value="2"/>
</dbReference>
<dbReference type="GO" id="GO:0017000">
    <property type="term" value="P:antibiotic biosynthetic process"/>
    <property type="evidence" value="ECO:0007669"/>
    <property type="project" value="UniProtKB-KW"/>
</dbReference>
<dbReference type="FunFam" id="3.30.300.30:FF:000010">
    <property type="entry name" value="Enterobactin synthetase component F"/>
    <property type="match status" value="2"/>
</dbReference>
<dbReference type="GO" id="GO:0044550">
    <property type="term" value="P:secondary metabolite biosynthetic process"/>
    <property type="evidence" value="ECO:0007669"/>
    <property type="project" value="UniProtKB-ARBA"/>
</dbReference>
<organism evidence="10 11">
    <name type="scientific">Paenibacillus riograndensis SBR5</name>
    <dbReference type="NCBI Taxonomy" id="1073571"/>
    <lineage>
        <taxon>Bacteria</taxon>
        <taxon>Bacillati</taxon>
        <taxon>Bacillota</taxon>
        <taxon>Bacilli</taxon>
        <taxon>Bacillales</taxon>
        <taxon>Paenibacillaceae</taxon>
        <taxon>Paenibacillus</taxon>
        <taxon>Paenibacillus sonchi group</taxon>
    </lineage>
</organism>
<dbReference type="Pfam" id="PF13193">
    <property type="entry name" value="AMP-binding_C"/>
    <property type="match status" value="2"/>
</dbReference>
<dbReference type="GO" id="GO:0005829">
    <property type="term" value="C:cytosol"/>
    <property type="evidence" value="ECO:0007669"/>
    <property type="project" value="TreeGrafter"/>
</dbReference>
<feature type="domain" description="Carrier" evidence="9">
    <location>
        <begin position="827"/>
        <end position="902"/>
    </location>
</feature>
<evidence type="ECO:0000256" key="2">
    <source>
        <dbReference type="ARBA" id="ARBA00006432"/>
    </source>
</evidence>
<proteinExistence type="inferred from homology"/>
<dbReference type="CDD" id="cd05930">
    <property type="entry name" value="A_NRPS"/>
    <property type="match status" value="2"/>
</dbReference>
<dbReference type="CDD" id="cd19531">
    <property type="entry name" value="LCL_NRPS-like"/>
    <property type="match status" value="3"/>
</dbReference>
<dbReference type="PROSITE" id="PS00012">
    <property type="entry name" value="PHOSPHOPANTETHEINE"/>
    <property type="match status" value="2"/>
</dbReference>
<evidence type="ECO:0000256" key="5">
    <source>
        <dbReference type="ARBA" id="ARBA00022737"/>
    </source>
</evidence>
<dbReference type="InterPro" id="IPR000873">
    <property type="entry name" value="AMP-dep_synth/lig_dom"/>
</dbReference>
<dbReference type="KEGG" id="pri:PRIO_1764"/>
<evidence type="ECO:0000259" key="9">
    <source>
        <dbReference type="PROSITE" id="PS50075"/>
    </source>
</evidence>
<dbReference type="Gene3D" id="1.10.1200.10">
    <property type="entry name" value="ACP-like"/>
    <property type="match status" value="2"/>
</dbReference>
<keyword evidence="3" id="KW-0596">Phosphopantetheine</keyword>
<dbReference type="RefSeq" id="WP_052741429.1">
    <property type="nucleotide sequence ID" value="NZ_LN831776.1"/>
</dbReference>
<comment type="similarity">
    <text evidence="2">Belongs to the ATP-dependent AMP-binding enzyme family.</text>
</comment>
<feature type="domain" description="Carrier" evidence="9">
    <location>
        <begin position="1879"/>
        <end position="1954"/>
    </location>
</feature>
<accession>A0A0E4CVH5</accession>
<dbReference type="InterPro" id="IPR023213">
    <property type="entry name" value="CAT-like_dom_sf"/>
</dbReference>
<dbReference type="NCBIfam" id="NF003417">
    <property type="entry name" value="PRK04813.1"/>
    <property type="match status" value="3"/>
</dbReference>
<keyword evidence="7" id="KW-0511">Multifunctional enzyme</keyword>
<dbReference type="InterPro" id="IPR010071">
    <property type="entry name" value="AA_adenyl_dom"/>
</dbReference>
<dbReference type="SUPFAM" id="SSF52777">
    <property type="entry name" value="CoA-dependent acyltransferases"/>
    <property type="match status" value="7"/>
</dbReference>
<dbReference type="InterPro" id="IPR001242">
    <property type="entry name" value="Condensation_dom"/>
</dbReference>
<dbReference type="Pfam" id="PF00550">
    <property type="entry name" value="PP-binding"/>
    <property type="match status" value="2"/>
</dbReference>
<dbReference type="EMBL" id="LN831776">
    <property type="protein sequence ID" value="CQR54174.1"/>
    <property type="molecule type" value="Genomic_DNA"/>
</dbReference>
<dbReference type="FunFam" id="3.40.50.980:FF:000001">
    <property type="entry name" value="Non-ribosomal peptide synthetase"/>
    <property type="match status" value="1"/>
</dbReference>
<dbReference type="PROSITE" id="PS50075">
    <property type="entry name" value="CARRIER"/>
    <property type="match status" value="2"/>
</dbReference>
<reference evidence="11" key="1">
    <citation type="submission" date="2015-03" db="EMBL/GenBank/DDBJ databases">
        <authorList>
            <person name="Wibberg D."/>
        </authorList>
    </citation>
    <scope>NUCLEOTIDE SEQUENCE [LARGE SCALE GENOMIC DNA]</scope>
</reference>
<dbReference type="GO" id="GO:0043041">
    <property type="term" value="P:amino acid activation for nonribosomal peptide biosynthetic process"/>
    <property type="evidence" value="ECO:0007669"/>
    <property type="project" value="TreeGrafter"/>
</dbReference>
<evidence type="ECO:0000256" key="8">
    <source>
        <dbReference type="SAM" id="MobiDB-lite"/>
    </source>
</evidence>
<dbReference type="Proteomes" id="UP000033163">
    <property type="component" value="Chromosome I"/>
</dbReference>
<evidence type="ECO:0000256" key="1">
    <source>
        <dbReference type="ARBA" id="ARBA00001957"/>
    </source>
</evidence>
<dbReference type="InterPro" id="IPR025110">
    <property type="entry name" value="AMP-bd_C"/>
</dbReference>
<feature type="region of interest" description="Disordered" evidence="8">
    <location>
        <begin position="1"/>
        <end position="20"/>
    </location>
</feature>
<gene>
    <name evidence="10" type="ORF">PRIO_1764</name>
</gene>
<sequence>MEQEPSGVSHTGEPLQVQPGQPACDGQIGEYWHNLIGNGTHALNMPLDYVRPAARSFAGEVVMLRTSGELACRLERLAEREAVSAETALLACYILLLSKYTGQDTVCVGWACGPVQQSGWEGGAGLSVLAGQVNWAATWREYVNRIQAICVEASNPRNTPYAEVVKKLNLDRDPSRNPLFDALFQTGDAETGLDKYDFALMPERKEDGILLKLEYDTALFSQGSMERFLHHYVNIVEHMAGNLDRELSEIDILSGAERKRLVHEWNNTAVPYPYEKSIAMLLEEQVLKRPEEIAVSLGAKHLTYRELHGQSNRIAQALHARGIGEEDVVAVMAERSLELVAALLGVLKAGAAYTPVDPDYPAKRLRYLLRHSQAKLLLMQHKFRDRVAEAEAEADAKAETEAEADAKVEADANVEGEAEAGVKAETATEAETESVAIEDLLAAELPDGSLPLAYRPERLMYVLYTSGSTGNPKGAMIRSHSFVNLLHWYTREFAFTAKDTILQIASASFDLAQKNLYAALVAGGRLVLFEPGLYDYEHMAETIEREGITVINCTPSAFYPLVECAADGGYHQLKSLRAVFLGGEPVHMTKLGPWLRSGQCRAEIINTYGPTECTDIASYYRLRAEDWTGGDELPIGKPIDNVRLYVVDSELKLVPEGVEGELCIGGAGVGRGYYHAPELTKERFVHSGDLPEETVYRTGDIVKRRPDGNVVFIGRVDHQVKVRGFRIEIEEIERKLLDSPRVHEAVVTAGQDAAGDTTLCAYVVAAPGTTAEQVRGELEEKLPAYMVPQHVVLLEAMPLTPNGKLDRRALPEPVGRTGAAADGDDTALTDEIGQRLAGLWQEVLGVGGIGPEDNFFRLGGHSLKAIALLARIKKAFGVSLPIQRLFRSPTVRQLAGVIREAPKQRFVSIPRADPQQAYYRLSSQQERLYVLQQFEAIGTAYNVTWAAQVQGPFDPARCEAAFAALSQRHESLRTCFEMIGDTVVQNVFPQARGFFEYEDVPGGDHRSLIGPFVRPFELRTGPLFRVKVVRTGQEEHLLLLDMHHMITDGVSQDLVLKEFTALYEGAVLEPLRMQYKDYASWQSAQNRQDGTIREQGRYWLEQFQGELPVLDLPPDYPRPVVQSFEGDKLHAGLDAERTREVKRLAEATDTTLFIVLLAAYDVLLHKYTGQEDIIVGSPLAGRRHAELEPVVGMFVNTVALRSFPQRDKTVRSFLAEVKESCLKAYEHQEFSFEQLIEQLQLPRDFSRNPLFDTMFVLQNMEGYTPDIKDVQMTVYPVNNGIAKFDLTLEAAEKKDGSLRLNLEYCTKLFRRDTMERFLHHYVNIVEHMAGNLDRELSEIDILSGAERKRLVHEWNNTAVPYPYEKSIAMLLEEQVLKRPEEIAVSLGAKHLTYRELHGQSNRIAQALHARGIGEEDVVAVMAERSLELVAALLGVLKAGAAYTPVDPDYPAERLRYLLRHSQAKLLLVQHKFRDRVAEAVTEAVSIEDLLAAELPDGSLPLAYQPERLMYVLYTSGSTGNPKGAMIRSHSFVNLLHWYTREFAFTAKDRILQIASASFDLAQKNLYAALVAGGRLVLFEPGLYDYEHMAETIGREGITVINCTPSAFYPLVECAADSGYHQLSSLRAVFLGGEPVHMTKLGPWLRSGQCRAEIINTYGPTECTDIASYYRLRGEDWTGGDELPVGTPIDNVRLYVVDSELKLVPEGVEGELCIGGAGVGRGYYQAPELTKERFVHSADLPEETVYRTGDIVKRRPDGNVVFIGRVDHQVKVRGFRIEIEEIERKLLDSPRVREAVVTAGQDAAGDTTLCAYVVAAIGTTAEQVRGELEEKLPAYMVPQHVVLLEAMPLTPNGKLDRRALPEPMTRTGVAADEADGEDAALTDEIGQRLAGLWQEVLGVAGIGPEDNFFRLGGHSLKAIALLARIKKAFGVSLPIQKLFRSPTVRQLAGVIREAPKQRFVSIPRADPQQAYYRLSSQQERLYVLQQFEAIGTAYNVTWAAQVQGPFDPARCEAAFAALSQRHESLRTCFEMIGDTVVQNVLPQARGFFEYEDVPGGDHRSLIGPFVRPFELRTGPLFRVKVVRTGHEEHLLLLDMHHMITDGVSQDLVLKEFTALYEGAVLEPLRMQYKDYASWQSAQNRQDGTIREQGRYWLEQFQGELPVLDLPPDYPRPVVQSFEGDKLHAGLDAERTREVKRLAEATDTTLFIVLLAAYDVLLHKYTGQGDIIVGSPFAGRRHAELEPVVGMFVNTVALRSFPQRDKTVRSFLAEVKESCLKAYEHQEFSFEQLIEQLQLPRDFSRNPLFDTMFVLQNMEGYTPDIQNVQMTAYPVNNGIAKFDLTLEAAEKKDGSLQLNLEYCTKLFRRDTMERFLHHYVNIVEHMAGNLDRELAEIDMLSGAERKQETYYPASPAQRSIFMADKLSGRGTAYNVPVIRRIKGMLDAGRLEEALKKLVNRHESLRTTIELDADSGMLRQKINPAVSFAFPVYELSETETVLLIQDFVRPFRLDKPPLFRTALIRLTDREETVLIIDMHHIITDGTSVSILLKDLAALYENRELEVLKLQYKDYAVRQSLLAGTEQWNRQEEYWLGVFHEPVPALPWDGRGTEHRAGEDPSRTAYFAIDEQTACALHRLAQTTESTLFMVLMAAFTALLSKLSDCEDIVVGMPTSGRHHEGLDNIVGMLVNTLAVRFFACRKLSFQEYLYQVKDKLIEAYENQDYPLDRLVEKLNGSHNLQGRPLFNVMFQFAEMEAAEQIDAIDMVSFGHDSVPGKFDLHFIVVQESSSLGIEITYFESLFSEEAIGELISGFIEIIQVITSNLETGLGDLLKRQSVLPST</sequence>
<keyword evidence="6" id="KW-0045">Antibiotic biosynthesis</keyword>
<dbReference type="HOGENOM" id="CLU_000022_11_0_9"/>
<dbReference type="Pfam" id="PF00668">
    <property type="entry name" value="Condensation"/>
    <property type="match status" value="4"/>
</dbReference>
<evidence type="ECO:0000256" key="6">
    <source>
        <dbReference type="ARBA" id="ARBA00023194"/>
    </source>
</evidence>
<keyword evidence="4" id="KW-0597">Phosphoprotein</keyword>
<evidence type="ECO:0000256" key="7">
    <source>
        <dbReference type="ARBA" id="ARBA00023268"/>
    </source>
</evidence>
<dbReference type="Gene3D" id="3.30.300.30">
    <property type="match status" value="2"/>
</dbReference>
<dbReference type="PANTHER" id="PTHR45527">
    <property type="entry name" value="NONRIBOSOMAL PEPTIDE SYNTHETASE"/>
    <property type="match status" value="1"/>
</dbReference>
<dbReference type="PATRIC" id="fig|1073571.4.peg.1850"/>
<dbReference type="FunFam" id="3.40.50.12780:FF:000012">
    <property type="entry name" value="Non-ribosomal peptide synthetase"/>
    <property type="match status" value="1"/>
</dbReference>
<evidence type="ECO:0000256" key="4">
    <source>
        <dbReference type="ARBA" id="ARBA00022553"/>
    </source>
</evidence>
<dbReference type="SMART" id="SM00823">
    <property type="entry name" value="PKS_PP"/>
    <property type="match status" value="2"/>
</dbReference>
<protein>
    <recommendedName>
        <fullName evidence="9">Carrier domain-containing protein</fullName>
    </recommendedName>
</protein>
<dbReference type="GO" id="GO:0008610">
    <property type="term" value="P:lipid biosynthetic process"/>
    <property type="evidence" value="ECO:0007669"/>
    <property type="project" value="UniProtKB-ARBA"/>
</dbReference>
<dbReference type="PROSITE" id="PS00455">
    <property type="entry name" value="AMP_BINDING"/>
    <property type="match status" value="2"/>
</dbReference>
<dbReference type="GO" id="GO:0003824">
    <property type="term" value="F:catalytic activity"/>
    <property type="evidence" value="ECO:0007669"/>
    <property type="project" value="UniProtKB-KW"/>
</dbReference>
<dbReference type="InterPro" id="IPR045851">
    <property type="entry name" value="AMP-bd_C_sf"/>
</dbReference>
<dbReference type="Gene3D" id="3.30.559.30">
    <property type="entry name" value="Nonribosomal peptide synthetase, condensation domain"/>
    <property type="match status" value="4"/>
</dbReference>
<dbReference type="Gene3D" id="3.30.559.10">
    <property type="entry name" value="Chloramphenicol acetyltransferase-like domain"/>
    <property type="match status" value="3"/>
</dbReference>
<dbReference type="SUPFAM" id="SSF56801">
    <property type="entry name" value="Acetyl-CoA synthetase-like"/>
    <property type="match status" value="2"/>
</dbReference>
<dbReference type="SUPFAM" id="SSF47336">
    <property type="entry name" value="ACP-like"/>
    <property type="match status" value="2"/>
</dbReference>
<evidence type="ECO:0000313" key="10">
    <source>
        <dbReference type="EMBL" id="CQR54174.1"/>
    </source>
</evidence>